<keyword evidence="1" id="KW-1015">Disulfide bond</keyword>
<name>A0A7S2RB92_9STRA</name>
<evidence type="ECO:0000256" key="1">
    <source>
        <dbReference type="ARBA" id="ARBA00023157"/>
    </source>
</evidence>
<accession>A0A7S2RB92</accession>
<gene>
    <name evidence="3" type="ORF">RMAR1173_LOCUS2659</name>
</gene>
<dbReference type="InterPro" id="IPR036249">
    <property type="entry name" value="Thioredoxin-like_sf"/>
</dbReference>
<dbReference type="AlphaFoldDB" id="A0A7S2RB92"/>
<dbReference type="PRINTS" id="PR00421">
    <property type="entry name" value="THIOREDOXIN"/>
</dbReference>
<evidence type="ECO:0000313" key="3">
    <source>
        <dbReference type="EMBL" id="CAD9665913.1"/>
    </source>
</evidence>
<reference evidence="3" key="1">
    <citation type="submission" date="2021-01" db="EMBL/GenBank/DDBJ databases">
        <authorList>
            <person name="Corre E."/>
            <person name="Pelletier E."/>
            <person name="Niang G."/>
            <person name="Scheremetjew M."/>
            <person name="Finn R."/>
            <person name="Kale V."/>
            <person name="Holt S."/>
            <person name="Cochrane G."/>
            <person name="Meng A."/>
            <person name="Brown T."/>
            <person name="Cohen L."/>
        </authorList>
    </citation>
    <scope>NUCLEOTIDE SEQUENCE</scope>
    <source>
        <strain evidence="3">CCMP1243</strain>
    </source>
</reference>
<protein>
    <recommendedName>
        <fullName evidence="2">Thioredoxin domain-containing protein</fullName>
    </recommendedName>
</protein>
<dbReference type="Gene3D" id="3.40.30.10">
    <property type="entry name" value="Glutaredoxin"/>
    <property type="match status" value="1"/>
</dbReference>
<sequence>MQYFPPALVCPEMLWEWIQEHRWLAIVCLILLWNYYQKSKPMPPTGGRVIAVHSEGEWKEALQLTDLVLVDFFATWCPPCRSAAPYVGKLSEKYGAVTFVKVDVDEIRQLSVENGVSSLPTFQLFRNGQKIDETVGFRPAAIEHLLTKAGATVQPAPGDATTEENGSKAE</sequence>
<dbReference type="InterPro" id="IPR013766">
    <property type="entry name" value="Thioredoxin_domain"/>
</dbReference>
<dbReference type="PROSITE" id="PS51352">
    <property type="entry name" value="THIOREDOXIN_2"/>
    <property type="match status" value="1"/>
</dbReference>
<organism evidence="3">
    <name type="scientific">Rhizochromulina marina</name>
    <dbReference type="NCBI Taxonomy" id="1034831"/>
    <lineage>
        <taxon>Eukaryota</taxon>
        <taxon>Sar</taxon>
        <taxon>Stramenopiles</taxon>
        <taxon>Ochrophyta</taxon>
        <taxon>Dictyochophyceae</taxon>
        <taxon>Rhizochromulinales</taxon>
        <taxon>Rhizochromulina</taxon>
    </lineage>
</organism>
<evidence type="ECO:0000259" key="2">
    <source>
        <dbReference type="PROSITE" id="PS51352"/>
    </source>
</evidence>
<proteinExistence type="predicted"/>
<feature type="domain" description="Thioredoxin" evidence="2">
    <location>
        <begin position="36"/>
        <end position="154"/>
    </location>
</feature>
<dbReference type="Pfam" id="PF00085">
    <property type="entry name" value="Thioredoxin"/>
    <property type="match status" value="1"/>
</dbReference>
<dbReference type="EMBL" id="HBHJ01004117">
    <property type="protein sequence ID" value="CAD9665913.1"/>
    <property type="molecule type" value="Transcribed_RNA"/>
</dbReference>
<dbReference type="CDD" id="cd02947">
    <property type="entry name" value="TRX_family"/>
    <property type="match status" value="1"/>
</dbReference>
<dbReference type="PANTHER" id="PTHR46115">
    <property type="entry name" value="THIOREDOXIN-LIKE PROTEIN 1"/>
    <property type="match status" value="1"/>
</dbReference>
<dbReference type="SUPFAM" id="SSF52833">
    <property type="entry name" value="Thioredoxin-like"/>
    <property type="match status" value="1"/>
</dbReference>